<protein>
    <submittedName>
        <fullName evidence="1">Glycosyltransferase</fullName>
    </submittedName>
</protein>
<dbReference type="Proteomes" id="UP001193501">
    <property type="component" value="Unassembled WGS sequence"/>
</dbReference>
<organism evidence="1 2">
    <name type="scientific">Stagnihabitans tardus</name>
    <dbReference type="NCBI Taxonomy" id="2699202"/>
    <lineage>
        <taxon>Bacteria</taxon>
        <taxon>Pseudomonadati</taxon>
        <taxon>Pseudomonadota</taxon>
        <taxon>Alphaproteobacteria</taxon>
        <taxon>Rhodobacterales</taxon>
        <taxon>Paracoccaceae</taxon>
        <taxon>Stagnihabitans</taxon>
    </lineage>
</organism>
<evidence type="ECO:0000313" key="1">
    <source>
        <dbReference type="EMBL" id="NBZ87372.1"/>
    </source>
</evidence>
<gene>
    <name evidence="1" type="ORF">GV832_07240</name>
</gene>
<dbReference type="EMBL" id="JAABNR010000005">
    <property type="protein sequence ID" value="NBZ87372.1"/>
    <property type="molecule type" value="Genomic_DNA"/>
</dbReference>
<dbReference type="Gene3D" id="3.90.550.60">
    <property type="match status" value="2"/>
</dbReference>
<dbReference type="AlphaFoldDB" id="A0AAE4Y7K6"/>
<keyword evidence="2" id="KW-1185">Reference proteome</keyword>
<evidence type="ECO:0000313" key="2">
    <source>
        <dbReference type="Proteomes" id="UP001193501"/>
    </source>
</evidence>
<name>A0AAE4Y7K6_9RHOB</name>
<reference evidence="1" key="1">
    <citation type="submission" date="2020-01" db="EMBL/GenBank/DDBJ databases">
        <authorList>
            <person name="Chen W.-M."/>
        </authorList>
    </citation>
    <scope>NUCLEOTIDE SEQUENCE</scope>
    <source>
        <strain evidence="1">CYK-10</strain>
    </source>
</reference>
<dbReference type="SUPFAM" id="SSF53448">
    <property type="entry name" value="Nucleotide-diphospho-sugar transferases"/>
    <property type="match status" value="1"/>
</dbReference>
<proteinExistence type="predicted"/>
<sequence length="986" mass="107930">MSAHLHQYDLRAPVLSKPATPRLLAEEVAGWTTLQNLVLSDYPVSTEPDLFYHSRHLRQVGASSSGLRITGSGAVQMDGALNLLALGALRRACRLGRLALALHGTGRFEVTLHQSFANRSAERLLTEVVTLEPGRETIIEIDPDQLILRDGLLWVELSTQGLTVEEAVLFGGRFLTDQRAAPGFSLAVLRLTAGPDRLAAPLAAWTATRLHKTTILTAEIDPNRAEAHDAALTDLLARAKGHSHALILEHDSLVSPEFLDRAAAALALQSAPALISAARLDPSDAATLSDMGLTEGLRGLTPIAALTDLHRLAGALSATEAALQAAQEGRLIPHAAALGLPLAALDGIDCPVTIARAGAEPVLRIAAGLLQAQPLPGLILRKEHSGNPSKGLTALQNTILPERGLCTEERLYFNAQGAVTHDDVADSVILAEGAKVFFDTFFNGLSIGKWHAACALEGLWLGLRGRGKVEVKVYHAIPDRSWECLATRIATLSPTADLLIDLSHYPEVATDGVIYYEVQALTAAALTAGRFLTAARPDLDRRLMLSITTFKREAQVENTARRLARYLDTCDFATQIHALIVDNGHSANIQSHPRIRMIRNENLGGAGGFTRGLIEGEAQGFSHVLFMDDDASIPMEALHRTYAFLALAKDPRAAVAGSMITTTARWRMAENAAVFDRGCRPLHAGTDLRERAPVFAMEWESARKTPDKTYAGWWYFAFPVSQVQHYPFPFFVRGDDVNFSLSNDFKITTLNGVVTFGEDFTEKETPLNWYLDLRSHMVHHLSLDRMEVGRLGLLKMALSFFKRNIAKFQYESLDAVYLAWEDVLKGPDFFANNADASGARAAIKALVKNESFKPAGQIDTTPRKGLLDRLPGLRRKIGVLTLNGHFLPFTSRLGAHRIVPAASRGHLEAVWGASQITFLNIAGDKGYTTRKSTAKGLRALLRFLTLSARTAWAYDDLRRAYRQGHDRICRRAWWRPKLGLDPDRQP</sequence>
<accession>A0AAE4Y7K6</accession>
<comment type="caution">
    <text evidence="1">The sequence shown here is derived from an EMBL/GenBank/DDBJ whole genome shotgun (WGS) entry which is preliminary data.</text>
</comment>
<dbReference type="RefSeq" id="WP_168774175.1">
    <property type="nucleotide sequence ID" value="NZ_JAABNR010000005.1"/>
</dbReference>
<dbReference type="InterPro" id="IPR029044">
    <property type="entry name" value="Nucleotide-diphossugar_trans"/>
</dbReference>